<evidence type="ECO:0008006" key="4">
    <source>
        <dbReference type="Google" id="ProtNLM"/>
    </source>
</evidence>
<comment type="caution">
    <text evidence="2">The sequence shown here is derived from an EMBL/GenBank/DDBJ whole genome shotgun (WGS) entry which is preliminary data.</text>
</comment>
<proteinExistence type="predicted"/>
<dbReference type="EMBL" id="CAWYQH010000141">
    <property type="protein sequence ID" value="CAK8694386.1"/>
    <property type="molecule type" value="Genomic_DNA"/>
</dbReference>
<evidence type="ECO:0000313" key="2">
    <source>
        <dbReference type="EMBL" id="CAK8694386.1"/>
    </source>
</evidence>
<keyword evidence="1" id="KW-0812">Transmembrane</keyword>
<feature type="transmembrane region" description="Helical" evidence="1">
    <location>
        <begin position="6"/>
        <end position="28"/>
    </location>
</feature>
<dbReference type="Proteomes" id="UP001642483">
    <property type="component" value="Unassembled WGS sequence"/>
</dbReference>
<keyword evidence="1" id="KW-1133">Transmembrane helix</keyword>
<keyword evidence="1" id="KW-0472">Membrane</keyword>
<evidence type="ECO:0000256" key="1">
    <source>
        <dbReference type="SAM" id="Phobius"/>
    </source>
</evidence>
<name>A0ABP0GRM7_CLALP</name>
<sequence>MAVLTIIHFYHLVTLFLHVLSLLGLLLFPSDLSRYRLNQDLGKIQDKPKISAKAKFWSNVFQTRSFALWLWTRRLLKGMGEKWQVILAYYSTSDSVCNAILKK</sequence>
<protein>
    <recommendedName>
        <fullName evidence="4">ATP synthase F0 subunit 8</fullName>
    </recommendedName>
</protein>
<reference evidence="2 3" key="1">
    <citation type="submission" date="2024-02" db="EMBL/GenBank/DDBJ databases">
        <authorList>
            <person name="Daric V."/>
            <person name="Darras S."/>
        </authorList>
    </citation>
    <scope>NUCLEOTIDE SEQUENCE [LARGE SCALE GENOMIC DNA]</scope>
</reference>
<evidence type="ECO:0000313" key="3">
    <source>
        <dbReference type="Proteomes" id="UP001642483"/>
    </source>
</evidence>
<gene>
    <name evidence="2" type="ORF">CVLEPA_LOCUS27756</name>
</gene>
<organism evidence="2 3">
    <name type="scientific">Clavelina lepadiformis</name>
    <name type="common">Light-bulb sea squirt</name>
    <name type="synonym">Ascidia lepadiformis</name>
    <dbReference type="NCBI Taxonomy" id="159417"/>
    <lineage>
        <taxon>Eukaryota</taxon>
        <taxon>Metazoa</taxon>
        <taxon>Chordata</taxon>
        <taxon>Tunicata</taxon>
        <taxon>Ascidiacea</taxon>
        <taxon>Aplousobranchia</taxon>
        <taxon>Clavelinidae</taxon>
        <taxon>Clavelina</taxon>
    </lineage>
</organism>
<accession>A0ABP0GRM7</accession>
<keyword evidence="3" id="KW-1185">Reference proteome</keyword>